<proteinExistence type="predicted"/>
<organism evidence="6 7">
    <name type="scientific">Luteimonas viscosa</name>
    <dbReference type="NCBI Taxonomy" id="1132694"/>
    <lineage>
        <taxon>Bacteria</taxon>
        <taxon>Pseudomonadati</taxon>
        <taxon>Pseudomonadota</taxon>
        <taxon>Gammaproteobacteria</taxon>
        <taxon>Lysobacterales</taxon>
        <taxon>Lysobacteraceae</taxon>
        <taxon>Luteimonas</taxon>
    </lineage>
</organism>
<dbReference type="InterPro" id="IPR029787">
    <property type="entry name" value="Nucleotide_cyclase"/>
</dbReference>
<evidence type="ECO:0000256" key="4">
    <source>
        <dbReference type="SAM" id="SignalP"/>
    </source>
</evidence>
<dbReference type="InterPro" id="IPR050469">
    <property type="entry name" value="Diguanylate_Cyclase"/>
</dbReference>
<dbReference type="Gene3D" id="3.30.70.270">
    <property type="match status" value="1"/>
</dbReference>
<keyword evidence="3" id="KW-0472">Membrane</keyword>
<name>A0A5D4XTB4_9GAMM</name>
<dbReference type="SMART" id="SM00267">
    <property type="entry name" value="GGDEF"/>
    <property type="match status" value="1"/>
</dbReference>
<dbReference type="EMBL" id="VTFT01000001">
    <property type="protein sequence ID" value="TYT26010.1"/>
    <property type="molecule type" value="Genomic_DNA"/>
</dbReference>
<dbReference type="GO" id="GO:1902201">
    <property type="term" value="P:negative regulation of bacterial-type flagellum-dependent cell motility"/>
    <property type="evidence" value="ECO:0007669"/>
    <property type="project" value="TreeGrafter"/>
</dbReference>
<accession>A0A5D4XTB4</accession>
<comment type="caution">
    <text evidence="6">The sequence shown here is derived from an EMBL/GenBank/DDBJ whole genome shotgun (WGS) entry which is preliminary data.</text>
</comment>
<feature type="transmembrane region" description="Helical" evidence="3">
    <location>
        <begin position="383"/>
        <end position="404"/>
    </location>
</feature>
<evidence type="ECO:0000313" key="6">
    <source>
        <dbReference type="EMBL" id="TYT26010.1"/>
    </source>
</evidence>
<dbReference type="PROSITE" id="PS50887">
    <property type="entry name" value="GGDEF"/>
    <property type="match status" value="1"/>
</dbReference>
<protein>
    <recommendedName>
        <fullName evidence="1">diguanylate cyclase</fullName>
        <ecNumber evidence="1">2.7.7.65</ecNumber>
    </recommendedName>
</protein>
<sequence length="636" mass="66512">MVRCSPHGAAWLAAILFVASAAAAAQTVLPLSSQAEALARCERQVGTQPDAAEAAAREVLDASGTSPDQRLIATACLAAAQVLSGRGEAGGASIDAALALLEAPGVTPIGRLEGQARLPGLLVRVGRLDEALAMQESVLDGARERRILPMQMEALRFLGQVRASEFDDPEGALPYFRQAYDLYRELTGSGARPNPVVAYDLGYTLLVIGRHDEADTMLAESANAAAAPEFAGLRDRIASHRAELLRLRGDPAAAQPQFADIVARQRASHDVAGQSVTLQRLARARLDLDRAQEALAPAREALAIAEQARLTAEQRDALGLLADVHAALGQREAAASHAARSRELGRAIDRGTTARRLAGLQARAASELAPAEVGGRAGEARDALWRDVAIVVLAVLALVALLLLARAQRRQRALAALSATDALTQLPDRHRAARHIEAMATDDAARAALLLIDIDRFRAINDRQGHDAGDRVLAAVARCLRESCDAGDVVARWDGGAFLVLRENTSPEAAFALAAHLRAQIERLQVGDGRDAPPPPLSVSIGVASLPLFVGGGGDWRDAMRAAERALHVAKCAGGNAWAGLWGVAADGDAARALDDVPAALATGVLAGEASRAMDWSARAADADSGAAHAARKSPA</sequence>
<dbReference type="AlphaFoldDB" id="A0A5D4XTB4"/>
<evidence type="ECO:0000256" key="3">
    <source>
        <dbReference type="SAM" id="Phobius"/>
    </source>
</evidence>
<feature type="signal peptide" evidence="4">
    <location>
        <begin position="1"/>
        <end position="24"/>
    </location>
</feature>
<dbReference type="SUPFAM" id="SSF48452">
    <property type="entry name" value="TPR-like"/>
    <property type="match status" value="2"/>
</dbReference>
<evidence type="ECO:0000256" key="1">
    <source>
        <dbReference type="ARBA" id="ARBA00012528"/>
    </source>
</evidence>
<dbReference type="PANTHER" id="PTHR45138">
    <property type="entry name" value="REGULATORY COMPONENTS OF SENSORY TRANSDUCTION SYSTEM"/>
    <property type="match status" value="1"/>
</dbReference>
<dbReference type="InterPro" id="IPR011990">
    <property type="entry name" value="TPR-like_helical_dom_sf"/>
</dbReference>
<dbReference type="Pfam" id="PF00990">
    <property type="entry name" value="GGDEF"/>
    <property type="match status" value="1"/>
</dbReference>
<dbReference type="OrthoDB" id="9803824at2"/>
<feature type="domain" description="GGDEF" evidence="5">
    <location>
        <begin position="445"/>
        <end position="583"/>
    </location>
</feature>
<dbReference type="CDD" id="cd01949">
    <property type="entry name" value="GGDEF"/>
    <property type="match status" value="1"/>
</dbReference>
<keyword evidence="7" id="KW-1185">Reference proteome</keyword>
<keyword evidence="3" id="KW-1133">Transmembrane helix</keyword>
<dbReference type="Proteomes" id="UP000324973">
    <property type="component" value="Unassembled WGS sequence"/>
</dbReference>
<keyword evidence="4" id="KW-0732">Signal</keyword>
<dbReference type="GO" id="GO:0005886">
    <property type="term" value="C:plasma membrane"/>
    <property type="evidence" value="ECO:0007669"/>
    <property type="project" value="TreeGrafter"/>
</dbReference>
<dbReference type="RefSeq" id="WP_149102560.1">
    <property type="nucleotide sequence ID" value="NZ_VTFT01000001.1"/>
</dbReference>
<keyword evidence="3" id="KW-0812">Transmembrane</keyword>
<dbReference type="GO" id="GO:0052621">
    <property type="term" value="F:diguanylate cyclase activity"/>
    <property type="evidence" value="ECO:0007669"/>
    <property type="project" value="UniProtKB-EC"/>
</dbReference>
<dbReference type="EC" id="2.7.7.65" evidence="1"/>
<dbReference type="PANTHER" id="PTHR45138:SF9">
    <property type="entry name" value="DIGUANYLATE CYCLASE DGCM-RELATED"/>
    <property type="match status" value="1"/>
</dbReference>
<comment type="catalytic activity">
    <reaction evidence="2">
        <text>2 GTP = 3',3'-c-di-GMP + 2 diphosphate</text>
        <dbReference type="Rhea" id="RHEA:24898"/>
        <dbReference type="ChEBI" id="CHEBI:33019"/>
        <dbReference type="ChEBI" id="CHEBI:37565"/>
        <dbReference type="ChEBI" id="CHEBI:58805"/>
        <dbReference type="EC" id="2.7.7.65"/>
    </reaction>
</comment>
<feature type="chain" id="PRO_5023022550" description="diguanylate cyclase" evidence="4">
    <location>
        <begin position="25"/>
        <end position="636"/>
    </location>
</feature>
<reference evidence="6 7" key="1">
    <citation type="submission" date="2019-08" db="EMBL/GenBank/DDBJ databases">
        <title>Luteimonas viscosus sp. nov., isolated from soil of a sunflower field.</title>
        <authorList>
            <person name="Jianli Z."/>
            <person name="Ying Z."/>
        </authorList>
    </citation>
    <scope>NUCLEOTIDE SEQUENCE [LARGE SCALE GENOMIC DNA]</scope>
    <source>
        <strain evidence="6 7">XBU10</strain>
    </source>
</reference>
<evidence type="ECO:0000259" key="5">
    <source>
        <dbReference type="PROSITE" id="PS50887"/>
    </source>
</evidence>
<evidence type="ECO:0000256" key="2">
    <source>
        <dbReference type="ARBA" id="ARBA00034247"/>
    </source>
</evidence>
<gene>
    <name evidence="6" type="ORF">FZO89_06950</name>
</gene>
<dbReference type="GO" id="GO:0043709">
    <property type="term" value="P:cell adhesion involved in single-species biofilm formation"/>
    <property type="evidence" value="ECO:0007669"/>
    <property type="project" value="TreeGrafter"/>
</dbReference>
<dbReference type="InterPro" id="IPR043128">
    <property type="entry name" value="Rev_trsase/Diguanyl_cyclase"/>
</dbReference>
<dbReference type="NCBIfam" id="TIGR00254">
    <property type="entry name" value="GGDEF"/>
    <property type="match status" value="1"/>
</dbReference>
<dbReference type="SUPFAM" id="SSF55073">
    <property type="entry name" value="Nucleotide cyclase"/>
    <property type="match status" value="1"/>
</dbReference>
<dbReference type="InterPro" id="IPR000160">
    <property type="entry name" value="GGDEF_dom"/>
</dbReference>
<evidence type="ECO:0000313" key="7">
    <source>
        <dbReference type="Proteomes" id="UP000324973"/>
    </source>
</evidence>
<dbReference type="Gene3D" id="1.25.40.10">
    <property type="entry name" value="Tetratricopeptide repeat domain"/>
    <property type="match status" value="2"/>
</dbReference>